<evidence type="ECO:0000256" key="1">
    <source>
        <dbReference type="SAM" id="MobiDB-lite"/>
    </source>
</evidence>
<dbReference type="AlphaFoldDB" id="A0A7J6CDD2"/>
<comment type="caution">
    <text evidence="2">The sequence shown here is derived from an EMBL/GenBank/DDBJ whole genome shotgun (WGS) entry which is preliminary data.</text>
</comment>
<feature type="compositionally biased region" description="Basic and acidic residues" evidence="1">
    <location>
        <begin position="1"/>
        <end position="17"/>
    </location>
</feature>
<reference evidence="2 3" key="1">
    <citation type="submission" date="2020-04" db="EMBL/GenBank/DDBJ databases">
        <title>Chromosome-level genome assembly of a cyprinid fish Onychostoma macrolepis by integration of Nanopore Sequencing, Bionano and Hi-C technology.</title>
        <authorList>
            <person name="Wang D."/>
        </authorList>
    </citation>
    <scope>NUCLEOTIDE SEQUENCE [LARGE SCALE GENOMIC DNA]</scope>
    <source>
        <strain evidence="2">SWU-2019</strain>
        <tissue evidence="2">Muscle</tissue>
    </source>
</reference>
<proteinExistence type="predicted"/>
<evidence type="ECO:0000313" key="3">
    <source>
        <dbReference type="Proteomes" id="UP000579812"/>
    </source>
</evidence>
<name>A0A7J6CDD2_9TELE</name>
<feature type="region of interest" description="Disordered" evidence="1">
    <location>
        <begin position="1"/>
        <end position="27"/>
    </location>
</feature>
<dbReference type="Proteomes" id="UP000579812">
    <property type="component" value="Unassembled WGS sequence"/>
</dbReference>
<protein>
    <submittedName>
        <fullName evidence="2">Uncharacterized protein</fullName>
    </submittedName>
</protein>
<dbReference type="EMBL" id="JAAMOB010000014">
    <property type="protein sequence ID" value="KAF4105101.1"/>
    <property type="molecule type" value="Genomic_DNA"/>
</dbReference>
<organism evidence="2 3">
    <name type="scientific">Onychostoma macrolepis</name>
    <dbReference type="NCBI Taxonomy" id="369639"/>
    <lineage>
        <taxon>Eukaryota</taxon>
        <taxon>Metazoa</taxon>
        <taxon>Chordata</taxon>
        <taxon>Craniata</taxon>
        <taxon>Vertebrata</taxon>
        <taxon>Euteleostomi</taxon>
        <taxon>Actinopterygii</taxon>
        <taxon>Neopterygii</taxon>
        <taxon>Teleostei</taxon>
        <taxon>Ostariophysi</taxon>
        <taxon>Cypriniformes</taxon>
        <taxon>Cyprinidae</taxon>
        <taxon>Acrossocheilinae</taxon>
        <taxon>Onychostoma</taxon>
    </lineage>
</organism>
<evidence type="ECO:0000313" key="2">
    <source>
        <dbReference type="EMBL" id="KAF4105101.1"/>
    </source>
</evidence>
<keyword evidence="3" id="KW-1185">Reference proteome</keyword>
<accession>A0A7J6CDD2</accession>
<gene>
    <name evidence="2" type="ORF">G5714_014432</name>
</gene>
<sequence>MGMGDKGDNGKDERYDTGSDEVPPESRDCRIVRDNEKGGTVFKLWSQMEGSHLPQKRHCRRLEQLEPTQAHNGDTHLDCGVVAVASRGIRRAAVSSWNDRDLSWRDRLHDQDLARVGSTVSQGKLHHISKSAEG</sequence>